<evidence type="ECO:0000256" key="1">
    <source>
        <dbReference type="SAM" id="MobiDB-lite"/>
    </source>
</evidence>
<protein>
    <submittedName>
        <fullName evidence="2">Uncharacterized protein</fullName>
    </submittedName>
</protein>
<name>A0A822XNL3_NELNU</name>
<accession>A0A822XNL3</accession>
<dbReference type="EMBL" id="DUZY01000001">
    <property type="protein sequence ID" value="DAD19108.1"/>
    <property type="molecule type" value="Genomic_DNA"/>
</dbReference>
<feature type="region of interest" description="Disordered" evidence="1">
    <location>
        <begin position="83"/>
        <end position="102"/>
    </location>
</feature>
<evidence type="ECO:0000313" key="3">
    <source>
        <dbReference type="Proteomes" id="UP000607653"/>
    </source>
</evidence>
<comment type="caution">
    <text evidence="2">The sequence shown here is derived from an EMBL/GenBank/DDBJ whole genome shotgun (WGS) entry which is preliminary data.</text>
</comment>
<proteinExistence type="predicted"/>
<gene>
    <name evidence="2" type="ORF">HUJ06_020571</name>
</gene>
<keyword evidence="3" id="KW-1185">Reference proteome</keyword>
<dbReference type="AlphaFoldDB" id="A0A822XNL3"/>
<dbReference type="Proteomes" id="UP000607653">
    <property type="component" value="Unassembled WGS sequence"/>
</dbReference>
<feature type="region of interest" description="Disordered" evidence="1">
    <location>
        <begin position="17"/>
        <end position="67"/>
    </location>
</feature>
<evidence type="ECO:0000313" key="2">
    <source>
        <dbReference type="EMBL" id="DAD19108.1"/>
    </source>
</evidence>
<sequence>MHKIHFTPTLHVQFYNKAASAKDDQPLAGEESTSSTHLHRENAHHLVGTDYPTSIGQHTQTVPKSNKAGTSDVQLLFSSAVCVESSDGSNDTFCPRRTHYDS</sequence>
<reference evidence="2 3" key="1">
    <citation type="journal article" date="2020" name="Mol. Biol. Evol.">
        <title>Distinct Expression and Methylation Patterns for Genes with Different Fates following a Single Whole-Genome Duplication in Flowering Plants.</title>
        <authorList>
            <person name="Shi T."/>
            <person name="Rahmani R.S."/>
            <person name="Gugger P.F."/>
            <person name="Wang M."/>
            <person name="Li H."/>
            <person name="Zhang Y."/>
            <person name="Li Z."/>
            <person name="Wang Q."/>
            <person name="Van de Peer Y."/>
            <person name="Marchal K."/>
            <person name="Chen J."/>
        </authorList>
    </citation>
    <scope>NUCLEOTIDE SEQUENCE [LARGE SCALE GENOMIC DNA]</scope>
    <source>
        <tissue evidence="2">Leaf</tissue>
    </source>
</reference>
<feature type="compositionally biased region" description="Polar residues" evidence="1">
    <location>
        <begin position="51"/>
        <end position="67"/>
    </location>
</feature>
<organism evidence="2 3">
    <name type="scientific">Nelumbo nucifera</name>
    <name type="common">Sacred lotus</name>
    <dbReference type="NCBI Taxonomy" id="4432"/>
    <lineage>
        <taxon>Eukaryota</taxon>
        <taxon>Viridiplantae</taxon>
        <taxon>Streptophyta</taxon>
        <taxon>Embryophyta</taxon>
        <taxon>Tracheophyta</taxon>
        <taxon>Spermatophyta</taxon>
        <taxon>Magnoliopsida</taxon>
        <taxon>Proteales</taxon>
        <taxon>Nelumbonaceae</taxon>
        <taxon>Nelumbo</taxon>
    </lineage>
</organism>